<reference evidence="1 2" key="1">
    <citation type="submission" date="2017-11" db="EMBL/GenBank/DDBJ databases">
        <title>Rhodohalobacter 15182 sp. nov., isolated from a salt lake.</title>
        <authorList>
            <person name="Han S."/>
        </authorList>
    </citation>
    <scope>NUCLEOTIDE SEQUENCE [LARGE SCALE GENOMIC DNA]</scope>
    <source>
        <strain evidence="1 2">15182</strain>
    </source>
</reference>
<dbReference type="Proteomes" id="UP000233398">
    <property type="component" value="Unassembled WGS sequence"/>
</dbReference>
<evidence type="ECO:0000313" key="1">
    <source>
        <dbReference type="EMBL" id="PKD43730.1"/>
    </source>
</evidence>
<accession>A0A2N0VHR3</accession>
<evidence type="ECO:0000313" key="2">
    <source>
        <dbReference type="Proteomes" id="UP000233398"/>
    </source>
</evidence>
<dbReference type="EMBL" id="PISP01000002">
    <property type="protein sequence ID" value="PKD43730.1"/>
    <property type="molecule type" value="Genomic_DNA"/>
</dbReference>
<dbReference type="AlphaFoldDB" id="A0A2N0VHR3"/>
<keyword evidence="2" id="KW-1185">Reference proteome</keyword>
<name>A0A2N0VHR3_9BACT</name>
<dbReference type="RefSeq" id="WP_101073270.1">
    <property type="nucleotide sequence ID" value="NZ_PISP01000002.1"/>
</dbReference>
<dbReference type="OrthoDB" id="1533894at2"/>
<proteinExistence type="predicted"/>
<organism evidence="1 2">
    <name type="scientific">Rhodohalobacter barkolensis</name>
    <dbReference type="NCBI Taxonomy" id="2053187"/>
    <lineage>
        <taxon>Bacteria</taxon>
        <taxon>Pseudomonadati</taxon>
        <taxon>Balneolota</taxon>
        <taxon>Balneolia</taxon>
        <taxon>Balneolales</taxon>
        <taxon>Balneolaceae</taxon>
        <taxon>Rhodohalobacter</taxon>
    </lineage>
</organism>
<sequence length="117" mass="13579">MTPINNLYKVLSELEAVNAEECRDVMSDYDSYVDDIQKKIYIQTFMIQYNNAKKYYRKGNKTGEKRSLIFAINVIQSNDSLTMELRNKNVRDYVTGTRLTPGKIAKRLNELDGVKLT</sequence>
<gene>
    <name evidence="1" type="ORF">CWD77_09225</name>
</gene>
<protein>
    <submittedName>
        <fullName evidence="1">Uncharacterized protein</fullName>
    </submittedName>
</protein>
<comment type="caution">
    <text evidence="1">The sequence shown here is derived from an EMBL/GenBank/DDBJ whole genome shotgun (WGS) entry which is preliminary data.</text>
</comment>